<evidence type="ECO:0000256" key="4">
    <source>
        <dbReference type="ARBA" id="ARBA00022902"/>
    </source>
</evidence>
<evidence type="ECO:0000256" key="6">
    <source>
        <dbReference type="ARBA" id="ARBA00023125"/>
    </source>
</evidence>
<evidence type="ECO:0000256" key="7">
    <source>
        <dbReference type="ARBA" id="ARBA00023163"/>
    </source>
</evidence>
<keyword evidence="7" id="KW-0804">Transcription</keyword>
<comment type="caution">
    <text evidence="11">The sequence shown here is derived from an EMBL/GenBank/DDBJ whole genome shotgun (WGS) entry which is preliminary data.</text>
</comment>
<evidence type="ECO:0000256" key="1">
    <source>
        <dbReference type="ARBA" id="ARBA00011571"/>
    </source>
</evidence>
<proteinExistence type="predicted"/>
<dbReference type="GO" id="GO:0005634">
    <property type="term" value="C:nucleus"/>
    <property type="evidence" value="ECO:0007669"/>
    <property type="project" value="TreeGrafter"/>
</dbReference>
<protein>
    <recommendedName>
        <fullName evidence="10">BHLH domain-containing protein</fullName>
    </recommendedName>
</protein>
<feature type="region of interest" description="Disordered" evidence="9">
    <location>
        <begin position="1"/>
        <end position="90"/>
    </location>
</feature>
<evidence type="ECO:0000256" key="2">
    <source>
        <dbReference type="ARBA" id="ARBA00022473"/>
    </source>
</evidence>
<dbReference type="STRING" id="8167.A0A484C5W4"/>
<dbReference type="PROSITE" id="PS50888">
    <property type="entry name" value="BHLH"/>
    <property type="match status" value="1"/>
</dbReference>
<evidence type="ECO:0000256" key="3">
    <source>
        <dbReference type="ARBA" id="ARBA00022782"/>
    </source>
</evidence>
<dbReference type="GO" id="GO:0061564">
    <property type="term" value="P:axon development"/>
    <property type="evidence" value="ECO:0007669"/>
    <property type="project" value="TreeGrafter"/>
</dbReference>
<feature type="domain" description="BHLH" evidence="10">
    <location>
        <begin position="96"/>
        <end position="148"/>
    </location>
</feature>
<dbReference type="GO" id="GO:0070888">
    <property type="term" value="F:E-box binding"/>
    <property type="evidence" value="ECO:0007669"/>
    <property type="project" value="TreeGrafter"/>
</dbReference>
<dbReference type="GO" id="GO:0045944">
    <property type="term" value="P:positive regulation of transcription by RNA polymerase II"/>
    <property type="evidence" value="ECO:0007669"/>
    <property type="project" value="TreeGrafter"/>
</dbReference>
<reference evidence="11 12" key="1">
    <citation type="submission" date="2019-01" db="EMBL/GenBank/DDBJ databases">
        <title>A chromosome-scale genome assembly of the yellow perch, Perca flavescens.</title>
        <authorList>
            <person name="Feron R."/>
            <person name="Morvezen R."/>
            <person name="Bestin A."/>
            <person name="Haffray P."/>
            <person name="Klopp C."/>
            <person name="Zahm M."/>
            <person name="Cabau C."/>
            <person name="Roques C."/>
            <person name="Donnadieu C."/>
            <person name="Bouchez O."/>
            <person name="Christie M."/>
            <person name="Larson W."/>
            <person name="Guiguen Y."/>
        </authorList>
    </citation>
    <scope>NUCLEOTIDE SEQUENCE [LARGE SCALE GENOMIC DNA]</scope>
    <source>
        <strain evidence="11">YP-PL-M2</strain>
        <tissue evidence="11">Blood</tissue>
    </source>
</reference>
<sequence>MLTLPFDEPPSNQTGSPFRTGWAANQLVRSVKPEPGRAPEDTFECRRQNGERNDREEEEEEDEEEEEEEKEQGGGQRRRGSYTKKASQARLERVRLRRIEANARERNRMHSLNNALDRLRKVVPCHSRKQKLSKIETLRLARNYIWALSEILNTGKRPDLLTFVQTLCKGLSQPTTSLVASCLQLNPRSFILEPGGESFPLYPAYHHHHHGAEAVGCSSADSGRPLGSFCGPYESLYDSPSPDGSSPLDAGTLNPAVNFDGIFSLKREEPVDYRSCHYGPRYCSVSQGSSADLGQYDVRLRGQFYQAQEELSKPFTY</sequence>
<name>A0A484C5W4_PERFV</name>
<dbReference type="AlphaFoldDB" id="A0A484C5W4"/>
<keyword evidence="8" id="KW-0539">Nucleus</keyword>
<dbReference type="Proteomes" id="UP000295070">
    <property type="component" value="Chromosome 22"/>
</dbReference>
<comment type="subunit">
    <text evidence="1">Efficient DNA binding requires dimerization with another bHLH protein.</text>
</comment>
<dbReference type="InterPro" id="IPR022575">
    <property type="entry name" value="NeuroD_DUF"/>
</dbReference>
<dbReference type="InterPro" id="IPR036638">
    <property type="entry name" value="HLH_DNA-bd_sf"/>
</dbReference>
<dbReference type="GO" id="GO:0000981">
    <property type="term" value="F:DNA-binding transcription factor activity, RNA polymerase II-specific"/>
    <property type="evidence" value="ECO:0007669"/>
    <property type="project" value="TreeGrafter"/>
</dbReference>
<keyword evidence="4" id="KW-0524">Neurogenesis</keyword>
<dbReference type="Pfam" id="PF00010">
    <property type="entry name" value="HLH"/>
    <property type="match status" value="1"/>
</dbReference>
<dbReference type="InterPro" id="IPR050359">
    <property type="entry name" value="bHLH_transcription_factors"/>
</dbReference>
<keyword evidence="5" id="KW-0805">Transcription regulation</keyword>
<evidence type="ECO:0000256" key="9">
    <source>
        <dbReference type="SAM" id="MobiDB-lite"/>
    </source>
</evidence>
<gene>
    <name evidence="11" type="ORF">EPR50_G00221050</name>
</gene>
<dbReference type="PANTHER" id="PTHR19290">
    <property type="entry name" value="BASIC HELIX-LOOP-HELIX PROTEIN NEUROGENIN-RELATED"/>
    <property type="match status" value="1"/>
</dbReference>
<evidence type="ECO:0000256" key="5">
    <source>
        <dbReference type="ARBA" id="ARBA00023015"/>
    </source>
</evidence>
<dbReference type="EMBL" id="SCKG01000022">
    <property type="protein sequence ID" value="TDG97034.1"/>
    <property type="molecule type" value="Genomic_DNA"/>
</dbReference>
<feature type="compositionally biased region" description="Basic and acidic residues" evidence="9">
    <location>
        <begin position="31"/>
        <end position="55"/>
    </location>
</feature>
<keyword evidence="2" id="KW-0217">Developmental protein</keyword>
<dbReference type="FunFam" id="4.10.280.10:FF:000006">
    <property type="entry name" value="Neurogenic differentiation factor"/>
    <property type="match status" value="1"/>
</dbReference>
<evidence type="ECO:0000256" key="8">
    <source>
        <dbReference type="ARBA" id="ARBA00023242"/>
    </source>
</evidence>
<dbReference type="PANTHER" id="PTHR19290:SF134">
    <property type="entry name" value="NEUROGENIC DIFFERENTIATION FACTOR 1"/>
    <property type="match status" value="1"/>
</dbReference>
<accession>A0A484C5W4</accession>
<dbReference type="SMART" id="SM00353">
    <property type="entry name" value="HLH"/>
    <property type="match status" value="1"/>
</dbReference>
<feature type="compositionally biased region" description="Acidic residues" evidence="9">
    <location>
        <begin position="56"/>
        <end position="70"/>
    </location>
</feature>
<dbReference type="Pfam" id="PF12533">
    <property type="entry name" value="Neuro_bHLH"/>
    <property type="match status" value="1"/>
</dbReference>
<keyword evidence="12" id="KW-1185">Reference proteome</keyword>
<keyword evidence="6" id="KW-0238">DNA-binding</keyword>
<dbReference type="GO" id="GO:0046983">
    <property type="term" value="F:protein dimerization activity"/>
    <property type="evidence" value="ECO:0007669"/>
    <property type="project" value="InterPro"/>
</dbReference>
<keyword evidence="3" id="KW-0221">Differentiation</keyword>
<evidence type="ECO:0000313" key="11">
    <source>
        <dbReference type="EMBL" id="TDG97034.1"/>
    </source>
</evidence>
<dbReference type="InterPro" id="IPR011598">
    <property type="entry name" value="bHLH_dom"/>
</dbReference>
<dbReference type="SUPFAM" id="SSF47459">
    <property type="entry name" value="HLH, helix-loop-helix DNA-binding domain"/>
    <property type="match status" value="1"/>
</dbReference>
<evidence type="ECO:0000313" key="12">
    <source>
        <dbReference type="Proteomes" id="UP000295070"/>
    </source>
</evidence>
<evidence type="ECO:0000259" key="10">
    <source>
        <dbReference type="PROSITE" id="PS50888"/>
    </source>
</evidence>
<dbReference type="Gene3D" id="4.10.280.10">
    <property type="entry name" value="Helix-loop-helix DNA-binding domain"/>
    <property type="match status" value="1"/>
</dbReference>
<dbReference type="GO" id="GO:0007423">
    <property type="term" value="P:sensory organ development"/>
    <property type="evidence" value="ECO:0007669"/>
    <property type="project" value="TreeGrafter"/>
</dbReference>
<organism evidence="11 12">
    <name type="scientific">Perca flavescens</name>
    <name type="common">American yellow perch</name>
    <name type="synonym">Morone flavescens</name>
    <dbReference type="NCBI Taxonomy" id="8167"/>
    <lineage>
        <taxon>Eukaryota</taxon>
        <taxon>Metazoa</taxon>
        <taxon>Chordata</taxon>
        <taxon>Craniata</taxon>
        <taxon>Vertebrata</taxon>
        <taxon>Euteleostomi</taxon>
        <taxon>Actinopterygii</taxon>
        <taxon>Neopterygii</taxon>
        <taxon>Teleostei</taxon>
        <taxon>Neoteleostei</taxon>
        <taxon>Acanthomorphata</taxon>
        <taxon>Eupercaria</taxon>
        <taxon>Perciformes</taxon>
        <taxon>Percoidei</taxon>
        <taxon>Percidae</taxon>
        <taxon>Percinae</taxon>
        <taxon>Perca</taxon>
    </lineage>
</organism>